<proteinExistence type="predicted"/>
<feature type="region of interest" description="Disordered" evidence="1">
    <location>
        <begin position="1"/>
        <end position="24"/>
    </location>
</feature>
<organism evidence="2 3">
    <name type="scientific">Hymenobacter lutimineralis</name>
    <dbReference type="NCBI Taxonomy" id="2606448"/>
    <lineage>
        <taxon>Bacteria</taxon>
        <taxon>Pseudomonadati</taxon>
        <taxon>Bacteroidota</taxon>
        <taxon>Cytophagia</taxon>
        <taxon>Cytophagales</taxon>
        <taxon>Hymenobacteraceae</taxon>
        <taxon>Hymenobacter</taxon>
    </lineage>
</organism>
<reference evidence="2 3" key="1">
    <citation type="submission" date="2019-08" db="EMBL/GenBank/DDBJ databases">
        <authorList>
            <person name="Seo M.-J."/>
        </authorList>
    </citation>
    <scope>NUCLEOTIDE SEQUENCE [LARGE SCALE GENOMIC DNA]</scope>
    <source>
        <strain evidence="2 3">KIGAM108</strain>
    </source>
</reference>
<dbReference type="Proteomes" id="UP000322791">
    <property type="component" value="Unassembled WGS sequence"/>
</dbReference>
<dbReference type="EMBL" id="VTHL01000011">
    <property type="protein sequence ID" value="TYZ08897.1"/>
    <property type="molecule type" value="Genomic_DNA"/>
</dbReference>
<evidence type="ECO:0000313" key="3">
    <source>
        <dbReference type="Proteomes" id="UP000322791"/>
    </source>
</evidence>
<comment type="caution">
    <text evidence="2">The sequence shown here is derived from an EMBL/GenBank/DDBJ whole genome shotgun (WGS) entry which is preliminary data.</text>
</comment>
<sequence>MASRAQTVGPPTFVNQPDAAPQPGISRQRAHQLAAYLADALDLSAEQRRQVERCTYVHLRQQQRTAHHLLDRLPGAQRRAERRYLASLGRVLRPSQLATYFWLADQQPMAVVRLSSPRF</sequence>
<dbReference type="RefSeq" id="WP_149071222.1">
    <property type="nucleotide sequence ID" value="NZ_VTHL01000011.1"/>
</dbReference>
<name>A0A5D6V116_9BACT</name>
<accession>A0A5D6V116</accession>
<keyword evidence="3" id="KW-1185">Reference proteome</keyword>
<evidence type="ECO:0000256" key="1">
    <source>
        <dbReference type="SAM" id="MobiDB-lite"/>
    </source>
</evidence>
<dbReference type="AlphaFoldDB" id="A0A5D6V116"/>
<protein>
    <submittedName>
        <fullName evidence="2">Uncharacterized protein</fullName>
    </submittedName>
</protein>
<evidence type="ECO:0000313" key="2">
    <source>
        <dbReference type="EMBL" id="TYZ08897.1"/>
    </source>
</evidence>
<gene>
    <name evidence="2" type="ORF">FY528_11825</name>
</gene>